<reference evidence="4" key="1">
    <citation type="submission" date="2018-11" db="EMBL/GenBank/DDBJ databases">
        <authorList>
            <person name="Jo Y."/>
            <person name="Cho W.K."/>
        </authorList>
    </citation>
    <scope>NUCLEOTIDE SEQUENCE</scope>
    <source>
        <strain evidence="4">Won</strain>
    </source>
</reference>
<sequence length="714" mass="80580">MKADGPLSLTSITSPPLVETPKVRGDLDEFKIISSLFFLDILRVDRTLPVGTNVPPKLVHSGPAEGCALKGAHKDAFVYHLLGVHNITREALLSTLAFHQSDGAIGYLLHGWKHLPFSSLRPKKGAVYSISRLAALNEAGGKVRVIGILDYFTQWALRPLHDALFKILKIIPTDGTHSQEKCLDDFLKRIEGRTGTFYSYDISAATDTIPWQLYREIISSIYFEDYSKSVLRLMRDRLFLEPGKDKRKFVRYTKGQPMGAYASFALLGLAHHVLLQMAAFRCDRFPFWDYGIVGDDIVIFDETGLPSVGKEYLALCREFSIPISLLKSFVSDRFFGFLSRYFLSGSEITPVSLKQELSVRSLTQRVESGIQLLRRGVGSKNTNSNQYGIHDLIRLCSQPCDRESQTQYRTLGLLSPYLTKVLGLILSPYSRFNREIGLKGPVVAQWIASLRGSIRAITATENNVKESWRIGHLTQSSYTLLLRVIVSLLKSAVLAHLHKWSKTDDAYIDWYCSQSDPVKLLYRFIRESEPTLANLSSHEVLPLLGYDPEESSSLLDLPNYTEITGMSHEELWDGYIMELLIYNMGFKIPWKFVWSLREWYGIYLNFVKATSVAEMEEAVQQLFEIYLSFDLGFNYLDKKALTRASSYLQRLEEDDPFAGAFPEAKEGRLEMLMRVILAASQYVDSALESGMIDELAPVSPLLEGEVAPLDSGTS</sequence>
<evidence type="ECO:0000256" key="3">
    <source>
        <dbReference type="ARBA" id="ARBA00022695"/>
    </source>
</evidence>
<evidence type="ECO:0000256" key="2">
    <source>
        <dbReference type="ARBA" id="ARBA00022679"/>
    </source>
</evidence>
<accession>A0A7G3KGA1</accession>
<proteinExistence type="predicted"/>
<dbReference type="EMBL" id="MK231096">
    <property type="protein sequence ID" value="QED42946.1"/>
    <property type="molecule type" value="Genomic_RNA"/>
</dbReference>
<dbReference type="PANTHER" id="PTHR34456">
    <property type="entry name" value="MITOVIRUS RNA-DEPENDENT RNA POLYMERASE"/>
    <property type="match status" value="1"/>
</dbReference>
<protein>
    <submittedName>
        <fullName evidence="4">Putative RdRp</fullName>
    </submittedName>
</protein>
<keyword evidence="3" id="KW-0548">Nucleotidyltransferase</keyword>
<dbReference type="PANTHER" id="PTHR34456:SF13">
    <property type="entry name" value="REVERSE TRANSCRIPTASE DOMAIN-CONTAINING PROTEIN"/>
    <property type="match status" value="1"/>
</dbReference>
<dbReference type="InterPro" id="IPR043502">
    <property type="entry name" value="DNA/RNA_pol_sf"/>
</dbReference>
<evidence type="ECO:0000256" key="1">
    <source>
        <dbReference type="ARBA" id="ARBA00022484"/>
    </source>
</evidence>
<organism evidence="4">
    <name type="scientific">Scutellospora mitovirus B</name>
    <dbReference type="NCBI Taxonomy" id="2592735"/>
    <lineage>
        <taxon>Viruses</taxon>
        <taxon>Riboviria</taxon>
        <taxon>Orthornavirae</taxon>
        <taxon>Lenarviricota</taxon>
        <taxon>Howeltoviricetes</taxon>
        <taxon>Cryppavirales</taxon>
        <taxon>Mitoviridae</taxon>
        <taxon>Mitovirus</taxon>
    </lineage>
</organism>
<keyword evidence="1" id="KW-0696">RNA-directed RNA polymerase</keyword>
<dbReference type="InterPro" id="IPR008686">
    <property type="entry name" value="RNA_pol_mitovir"/>
</dbReference>
<dbReference type="GO" id="GO:0003968">
    <property type="term" value="F:RNA-directed RNA polymerase activity"/>
    <property type="evidence" value="ECO:0007669"/>
    <property type="project" value="UniProtKB-KW"/>
</dbReference>
<name>A0A7G3KGA1_9VIRU</name>
<dbReference type="Pfam" id="PF05919">
    <property type="entry name" value="Mitovir_RNA_pol"/>
    <property type="match status" value="1"/>
</dbReference>
<keyword evidence="2" id="KW-0808">Transferase</keyword>
<evidence type="ECO:0000313" key="4">
    <source>
        <dbReference type="EMBL" id="QED42946.1"/>
    </source>
</evidence>
<dbReference type="SUPFAM" id="SSF56672">
    <property type="entry name" value="DNA/RNA polymerases"/>
    <property type="match status" value="1"/>
</dbReference>